<evidence type="ECO:0000256" key="1">
    <source>
        <dbReference type="ARBA" id="ARBA00005280"/>
    </source>
</evidence>
<reference evidence="3" key="1">
    <citation type="journal article" date="2014" name="Nat. Commun.">
        <title>The rainbow trout genome provides novel insights into evolution after whole-genome duplication in vertebrates.</title>
        <authorList>
            <person name="Berthelot C."/>
            <person name="Brunet F."/>
            <person name="Chalopin D."/>
            <person name="Juanchich A."/>
            <person name="Bernard M."/>
            <person name="Noel B."/>
            <person name="Bento P."/>
            <person name="Da Silva C."/>
            <person name="Labadie K."/>
            <person name="Alberti A."/>
            <person name="Aury J.M."/>
            <person name="Louis A."/>
            <person name="Dehais P."/>
            <person name="Bardou P."/>
            <person name="Montfort J."/>
            <person name="Klopp C."/>
            <person name="Cabau C."/>
            <person name="Gaspin C."/>
            <person name="Thorgaard G.H."/>
            <person name="Boussaha M."/>
            <person name="Quillet E."/>
            <person name="Guyomard R."/>
            <person name="Galiana D."/>
            <person name="Bobe J."/>
            <person name="Volff J.N."/>
            <person name="Genet C."/>
            <person name="Wincker P."/>
            <person name="Jaillon O."/>
            <person name="Roest Crollius H."/>
            <person name="Guiguen Y."/>
        </authorList>
    </citation>
    <scope>NUCLEOTIDE SEQUENCE [LARGE SCALE GENOMIC DNA]</scope>
</reference>
<keyword evidence="2" id="KW-0472">Membrane</keyword>
<dbReference type="PANTHER" id="PTHR13281">
    <property type="entry name" value="TRANSMEMBRANE PROTEIN 70, MITOCHONDRIAL"/>
    <property type="match status" value="1"/>
</dbReference>
<evidence type="ECO:0000256" key="2">
    <source>
        <dbReference type="SAM" id="Phobius"/>
    </source>
</evidence>
<dbReference type="Proteomes" id="UP000193380">
    <property type="component" value="Unassembled WGS sequence"/>
</dbReference>
<keyword evidence="2" id="KW-1133">Transmembrane helix</keyword>
<dbReference type="PaxDb" id="8022-A0A060WF82"/>
<keyword evidence="2" id="KW-0812">Transmembrane</keyword>
<proteinExistence type="inferred from homology"/>
<dbReference type="PANTHER" id="PTHR13281:SF0">
    <property type="entry name" value="TRANSMEMBRANE PROTEIN 70, MITOCHONDRIAL"/>
    <property type="match status" value="1"/>
</dbReference>
<dbReference type="EMBL" id="FR904514">
    <property type="protein sequence ID" value="CDQ65671.1"/>
    <property type="molecule type" value="Genomic_DNA"/>
</dbReference>
<evidence type="ECO:0000313" key="4">
    <source>
        <dbReference type="Proteomes" id="UP000193380"/>
    </source>
</evidence>
<dbReference type="GO" id="GO:0031966">
    <property type="term" value="C:mitochondrial membrane"/>
    <property type="evidence" value="ECO:0007669"/>
    <property type="project" value="TreeGrafter"/>
</dbReference>
<dbReference type="STRING" id="8022.A0A060WF82"/>
<name>A0A060WF82_ONCMY</name>
<dbReference type="AlphaFoldDB" id="A0A060WF82"/>
<sequence length="247" mass="27824">MFQHYFARGLRTAISQTFSIQFVALRNGRPATHACRRLPMKTEGYLYHAAKRSFLNDAAKKVQPASVLRMVCCFSTSSTNHSEEGTLIYSGNLGNSVRGVKMFSYTSSGASLCMMPYILLKTGISVQSLVLKGAFCGVIGFFTFLTPILLHIITKGYVVRLYHNHDTDTYTAVTYNILLMEKKTVFRQSEVKIPGVSKMFTTFYADKKSMLVNPMLFPLPHDYNHLMGYDQPFSFDTEDLNGKPNKS</sequence>
<evidence type="ECO:0008006" key="5">
    <source>
        <dbReference type="Google" id="ProtNLM"/>
    </source>
</evidence>
<feature type="transmembrane region" description="Helical" evidence="2">
    <location>
        <begin position="132"/>
        <end position="153"/>
    </location>
</feature>
<gene>
    <name evidence="3" type="ORF">GSONMT00073700001</name>
</gene>
<dbReference type="InterPro" id="IPR009724">
    <property type="entry name" value="TMEM70"/>
</dbReference>
<dbReference type="Pfam" id="PF06979">
    <property type="entry name" value="TMEM70"/>
    <property type="match status" value="1"/>
</dbReference>
<protein>
    <recommendedName>
        <fullName evidence="5">Transmembrane protein 70</fullName>
    </recommendedName>
</protein>
<evidence type="ECO:0000313" key="3">
    <source>
        <dbReference type="EMBL" id="CDQ65671.1"/>
    </source>
</evidence>
<dbReference type="InterPro" id="IPR045325">
    <property type="entry name" value="TMEM70/TMEM186/TMEM223"/>
</dbReference>
<accession>A0A060WF82</accession>
<reference evidence="3" key="2">
    <citation type="submission" date="2014-03" db="EMBL/GenBank/DDBJ databases">
        <authorList>
            <person name="Genoscope - CEA"/>
        </authorList>
    </citation>
    <scope>NUCLEOTIDE SEQUENCE</scope>
</reference>
<dbReference type="GO" id="GO:0033615">
    <property type="term" value="P:mitochondrial proton-transporting ATP synthase complex assembly"/>
    <property type="evidence" value="ECO:0007669"/>
    <property type="project" value="TreeGrafter"/>
</dbReference>
<comment type="similarity">
    <text evidence="1">Belongs to the TMEM70 family.</text>
</comment>
<organism evidence="3 4">
    <name type="scientific">Oncorhynchus mykiss</name>
    <name type="common">Rainbow trout</name>
    <name type="synonym">Salmo gairdneri</name>
    <dbReference type="NCBI Taxonomy" id="8022"/>
    <lineage>
        <taxon>Eukaryota</taxon>
        <taxon>Metazoa</taxon>
        <taxon>Chordata</taxon>
        <taxon>Craniata</taxon>
        <taxon>Vertebrata</taxon>
        <taxon>Euteleostomi</taxon>
        <taxon>Actinopterygii</taxon>
        <taxon>Neopterygii</taxon>
        <taxon>Teleostei</taxon>
        <taxon>Protacanthopterygii</taxon>
        <taxon>Salmoniformes</taxon>
        <taxon>Salmonidae</taxon>
        <taxon>Salmoninae</taxon>
        <taxon>Oncorhynchus</taxon>
    </lineage>
</organism>